<keyword evidence="2" id="KW-1185">Reference proteome</keyword>
<accession>A0ABU9BZP5</accession>
<evidence type="ECO:0000313" key="2">
    <source>
        <dbReference type="Proteomes" id="UP001371218"/>
    </source>
</evidence>
<protein>
    <submittedName>
        <fullName evidence="1">Uncharacterized protein</fullName>
    </submittedName>
</protein>
<sequence length="132" mass="14314">MTTSPHKLFREVLAEANDPLAAIRAVREVFGLTVDEAKEVWVQATGSATSLTEHQEKLARALLQTVCPTCRSSEAVSRKMYALPSGLGYSSSEIVGAPGSQFVYGFWCNSCQIGFVPNHLLDELGLDQVRGV</sequence>
<comment type="caution">
    <text evidence="1">The sequence shown here is derived from an EMBL/GenBank/DDBJ whole genome shotgun (WGS) entry which is preliminary data.</text>
</comment>
<gene>
    <name evidence="1" type="ORF">AACH06_29255</name>
</gene>
<dbReference type="RefSeq" id="WP_341429357.1">
    <property type="nucleotide sequence ID" value="NZ_JBBUTG010000041.1"/>
</dbReference>
<evidence type="ECO:0000313" key="1">
    <source>
        <dbReference type="EMBL" id="MEK8034923.1"/>
    </source>
</evidence>
<reference evidence="1 2" key="1">
    <citation type="submission" date="2024-04" db="EMBL/GenBank/DDBJ databases">
        <title>Novel species of the genus Ideonella isolated from streams.</title>
        <authorList>
            <person name="Lu H."/>
        </authorList>
    </citation>
    <scope>NUCLEOTIDE SEQUENCE [LARGE SCALE GENOMIC DNA]</scope>
    <source>
        <strain evidence="1 2">DXS29W</strain>
    </source>
</reference>
<name>A0ABU9BZP5_9BURK</name>
<dbReference type="EMBL" id="JBBUTG010000041">
    <property type="protein sequence ID" value="MEK8034923.1"/>
    <property type="molecule type" value="Genomic_DNA"/>
</dbReference>
<organism evidence="1 2">
    <name type="scientific">Ideonella lacteola</name>
    <dbReference type="NCBI Taxonomy" id="2984193"/>
    <lineage>
        <taxon>Bacteria</taxon>
        <taxon>Pseudomonadati</taxon>
        <taxon>Pseudomonadota</taxon>
        <taxon>Betaproteobacteria</taxon>
        <taxon>Burkholderiales</taxon>
        <taxon>Sphaerotilaceae</taxon>
        <taxon>Ideonella</taxon>
    </lineage>
</organism>
<proteinExistence type="predicted"/>
<dbReference type="Proteomes" id="UP001371218">
    <property type="component" value="Unassembled WGS sequence"/>
</dbReference>